<reference evidence="1 2" key="1">
    <citation type="submission" date="2018-08" db="EMBL/GenBank/DDBJ databases">
        <title>Recombination of ecologically and evolutionarily significant loci maintains genetic cohesion in the Pseudomonas syringae species complex.</title>
        <authorList>
            <person name="Dillon M."/>
            <person name="Thakur S."/>
            <person name="Almeida R.N.D."/>
            <person name="Weir B.S."/>
            <person name="Guttman D.S."/>
        </authorList>
    </citation>
    <scope>NUCLEOTIDE SEQUENCE [LARGE SCALE GENOMIC DNA]</scope>
    <source>
        <strain evidence="1 2">ICMP 13684</strain>
    </source>
</reference>
<protein>
    <submittedName>
        <fullName evidence="1">Uncharacterized protein</fullName>
    </submittedName>
</protein>
<dbReference type="Proteomes" id="UP000278180">
    <property type="component" value="Unassembled WGS sequence"/>
</dbReference>
<evidence type="ECO:0000313" key="1">
    <source>
        <dbReference type="EMBL" id="RMT30015.1"/>
    </source>
</evidence>
<name>A0A3M5K342_PSESS</name>
<comment type="caution">
    <text evidence="1">The sequence shown here is derived from an EMBL/GenBank/DDBJ whole genome shotgun (WGS) entry which is preliminary data.</text>
</comment>
<dbReference type="EMBL" id="RBTE01000202">
    <property type="protein sequence ID" value="RMT30015.1"/>
    <property type="molecule type" value="Genomic_DNA"/>
</dbReference>
<accession>A0A3M5K342</accession>
<sequence>MVLDQGFDCLVVDDALDRGQARGHFVVMQVHTHAARGADVGQRALFGAGEMQELAQCVFDTVQRDRLVVAGHFTEVEEDVVQRLQQVVTALCADQIHLFVRVVDTLARRDVHERNRTALIVCEVNEAAVLAQALFPRQHPAFAEYAVDV</sequence>
<proteinExistence type="predicted"/>
<organism evidence="1 2">
    <name type="scientific">Pseudomonas savastanoi</name>
    <name type="common">Pseudomonas syringae pv. savastanoi</name>
    <dbReference type="NCBI Taxonomy" id="29438"/>
    <lineage>
        <taxon>Bacteria</taxon>
        <taxon>Pseudomonadati</taxon>
        <taxon>Pseudomonadota</taxon>
        <taxon>Gammaproteobacteria</taxon>
        <taxon>Pseudomonadales</taxon>
        <taxon>Pseudomonadaceae</taxon>
        <taxon>Pseudomonas</taxon>
    </lineage>
</organism>
<dbReference type="AlphaFoldDB" id="A0A3M5K342"/>
<evidence type="ECO:0000313" key="2">
    <source>
        <dbReference type="Proteomes" id="UP000278180"/>
    </source>
</evidence>
<gene>
    <name evidence="1" type="ORF">ALP51_200084</name>
</gene>